<organism evidence="2 3">
    <name type="scientific">Kingdonia uniflora</name>
    <dbReference type="NCBI Taxonomy" id="39325"/>
    <lineage>
        <taxon>Eukaryota</taxon>
        <taxon>Viridiplantae</taxon>
        <taxon>Streptophyta</taxon>
        <taxon>Embryophyta</taxon>
        <taxon>Tracheophyta</taxon>
        <taxon>Spermatophyta</taxon>
        <taxon>Magnoliopsida</taxon>
        <taxon>Ranunculales</taxon>
        <taxon>Circaeasteraceae</taxon>
        <taxon>Kingdonia</taxon>
    </lineage>
</organism>
<dbReference type="SUPFAM" id="SSF49599">
    <property type="entry name" value="TRAF domain-like"/>
    <property type="match status" value="2"/>
</dbReference>
<dbReference type="AlphaFoldDB" id="A0A7J7LNV4"/>
<name>A0A7J7LNV4_9MAGN</name>
<dbReference type="OrthoDB" id="1883087at2759"/>
<dbReference type="CDD" id="cd00121">
    <property type="entry name" value="MATH"/>
    <property type="match status" value="2"/>
</dbReference>
<evidence type="ECO:0000259" key="1">
    <source>
        <dbReference type="PROSITE" id="PS50144"/>
    </source>
</evidence>
<dbReference type="PROSITE" id="PS50144">
    <property type="entry name" value="MATH"/>
    <property type="match status" value="2"/>
</dbReference>
<accession>A0A7J7LNV4</accession>
<dbReference type="Pfam" id="PF22486">
    <property type="entry name" value="MATH_2"/>
    <property type="match status" value="1"/>
</dbReference>
<dbReference type="InterPro" id="IPR008974">
    <property type="entry name" value="TRAF-like"/>
</dbReference>
<comment type="caution">
    <text evidence="2">The sequence shown here is derived from an EMBL/GenBank/DDBJ whole genome shotgun (WGS) entry which is preliminary data.</text>
</comment>
<proteinExistence type="predicted"/>
<reference evidence="2 3" key="1">
    <citation type="journal article" date="2020" name="IScience">
        <title>Genome Sequencing of the Endangered Kingdonia uniflora (Circaeasteraceae, Ranunculales) Reveals Potential Mechanisms of Evolutionary Specialization.</title>
        <authorList>
            <person name="Sun Y."/>
            <person name="Deng T."/>
            <person name="Zhang A."/>
            <person name="Moore M.J."/>
            <person name="Landis J.B."/>
            <person name="Lin N."/>
            <person name="Zhang H."/>
            <person name="Zhang X."/>
            <person name="Huang J."/>
            <person name="Zhang X."/>
            <person name="Sun H."/>
            <person name="Wang H."/>
        </authorList>
    </citation>
    <scope>NUCLEOTIDE SEQUENCE [LARGE SCALE GENOMIC DNA]</scope>
    <source>
        <strain evidence="2">TB1705</strain>
        <tissue evidence="2">Leaf</tissue>
    </source>
</reference>
<evidence type="ECO:0000313" key="3">
    <source>
        <dbReference type="Proteomes" id="UP000541444"/>
    </source>
</evidence>
<evidence type="ECO:0000313" key="2">
    <source>
        <dbReference type="EMBL" id="KAF6144313.1"/>
    </source>
</evidence>
<keyword evidence="3" id="KW-1185">Reference proteome</keyword>
<dbReference type="EMBL" id="JACGCM010002131">
    <property type="protein sequence ID" value="KAF6144313.1"/>
    <property type="molecule type" value="Genomic_DNA"/>
</dbReference>
<feature type="domain" description="MATH" evidence="1">
    <location>
        <begin position="10"/>
        <end position="129"/>
    </location>
</feature>
<dbReference type="Gene3D" id="2.60.210.10">
    <property type="entry name" value="Apoptosis, Tumor Necrosis Factor Receptor Associated Protein 2, Chain A"/>
    <property type="match status" value="1"/>
</dbReference>
<feature type="domain" description="MATH" evidence="1">
    <location>
        <begin position="149"/>
        <end position="191"/>
    </location>
</feature>
<sequence length="191" mass="22040">VTRTPRDLPPTHYIFRIQLFSLLAKNFIEKYESADFESGGYKWITSYRAFKTALFPCYLWRHDRTWYGIFAILSILSTLQFLDNTGTGFRRFHGMKTEWGFSQLIRLTTFNDPFHGYLINDTCVFGAEVFVYKTSGKGESLSMVKGAAVVSYTWKIENFSHLKGKSGSSGTFIAGDLKWYVFVSYRTPVTF</sequence>
<dbReference type="Proteomes" id="UP000541444">
    <property type="component" value="Unassembled WGS sequence"/>
</dbReference>
<dbReference type="PANTHER" id="PTHR46162:SF2">
    <property type="entry name" value="ANKYRIN REPEAT-CONTAINING PROTEIN-RELATED"/>
    <property type="match status" value="1"/>
</dbReference>
<feature type="non-terminal residue" evidence="2">
    <location>
        <position position="1"/>
    </location>
</feature>
<gene>
    <name evidence="2" type="ORF">GIB67_024540</name>
</gene>
<dbReference type="PANTHER" id="PTHR46162">
    <property type="entry name" value="TRAF-LIKE FAMILY PROTEIN"/>
    <property type="match status" value="1"/>
</dbReference>
<protein>
    <recommendedName>
        <fullName evidence="1">MATH domain-containing protein</fullName>
    </recommendedName>
</protein>
<dbReference type="InterPro" id="IPR002083">
    <property type="entry name" value="MATH/TRAF_dom"/>
</dbReference>